<reference evidence="7" key="1">
    <citation type="journal article" date="2019" name="Int. J. Syst. Evol. Microbiol.">
        <title>The Global Catalogue of Microorganisms (GCM) 10K type strain sequencing project: providing services to taxonomists for standard genome sequencing and annotation.</title>
        <authorList>
            <consortium name="The Broad Institute Genomics Platform"/>
            <consortium name="The Broad Institute Genome Sequencing Center for Infectious Disease"/>
            <person name="Wu L."/>
            <person name="Ma J."/>
        </authorList>
    </citation>
    <scope>NUCLEOTIDE SEQUENCE [LARGE SCALE GENOMIC DNA]</scope>
    <source>
        <strain evidence="7">CGMCC 4.7382</strain>
    </source>
</reference>
<evidence type="ECO:0000259" key="5">
    <source>
        <dbReference type="SMART" id="SM00419"/>
    </source>
</evidence>
<protein>
    <submittedName>
        <fullName evidence="6">ArsR/SmtB family transcription factor</fullName>
    </submittedName>
</protein>
<dbReference type="Proteomes" id="UP001596540">
    <property type="component" value="Unassembled WGS sequence"/>
</dbReference>
<accession>A0ABW2KFJ2</accession>
<name>A0ABW2KFJ2_9ACTN</name>
<sequence length="335" mass="36618">MLRIHFTEADLARVRVAPGPDPLWEAVLSLHRFQTRRGRAAVLRWYDDARLALPRHGLVETVRSLLIPIAPHALYMPDFLTPDAAEHGLDAGLDAIAATPRERLRYELGRVAEGGRLPSPGQALADGDRRGREELLDGLRRYHAAVLEPYWDDIQADVDADRIRRSRAIMDGGIEGLLGSFEPMMHWKPPVLHVDYPADRDLALNGRGLKLVPSYFCWLRPIALADPELPPVVVYPLHNGARQARRGAYPRGSPGGGSMLAALLGNTRAAALEVIALGVTTTELASQLGISPAAASHHIRVLRDAGLIISTRDRQHVLHTITPSGADLLRHNGGG</sequence>
<evidence type="ECO:0000259" key="4">
    <source>
        <dbReference type="SMART" id="SM00418"/>
    </source>
</evidence>
<evidence type="ECO:0000313" key="7">
    <source>
        <dbReference type="Proteomes" id="UP001596540"/>
    </source>
</evidence>
<organism evidence="6 7">
    <name type="scientific">Marinactinospora rubrisoli</name>
    <dbReference type="NCBI Taxonomy" id="2715399"/>
    <lineage>
        <taxon>Bacteria</taxon>
        <taxon>Bacillati</taxon>
        <taxon>Actinomycetota</taxon>
        <taxon>Actinomycetes</taxon>
        <taxon>Streptosporangiales</taxon>
        <taxon>Nocardiopsidaceae</taxon>
        <taxon>Marinactinospora</taxon>
    </lineage>
</organism>
<dbReference type="Gene3D" id="1.10.10.10">
    <property type="entry name" value="Winged helix-like DNA-binding domain superfamily/Winged helix DNA-binding domain"/>
    <property type="match status" value="1"/>
</dbReference>
<keyword evidence="7" id="KW-1185">Reference proteome</keyword>
<gene>
    <name evidence="6" type="ORF">ACFQRF_10235</name>
</gene>
<dbReference type="InterPro" id="IPR036390">
    <property type="entry name" value="WH_DNA-bd_sf"/>
</dbReference>
<dbReference type="PANTHER" id="PTHR43132:SF8">
    <property type="entry name" value="HTH-TYPE TRANSCRIPTIONAL REGULATOR KMTR"/>
    <property type="match status" value="1"/>
</dbReference>
<dbReference type="SMART" id="SM00419">
    <property type="entry name" value="HTH_CRP"/>
    <property type="match status" value="1"/>
</dbReference>
<dbReference type="SMART" id="SM00418">
    <property type="entry name" value="HTH_ARSR"/>
    <property type="match status" value="1"/>
</dbReference>
<dbReference type="InterPro" id="IPR051011">
    <property type="entry name" value="Metal_resp_trans_reg"/>
</dbReference>
<dbReference type="SUPFAM" id="SSF46785">
    <property type="entry name" value="Winged helix' DNA-binding domain"/>
    <property type="match status" value="1"/>
</dbReference>
<dbReference type="PANTHER" id="PTHR43132">
    <property type="entry name" value="ARSENICAL RESISTANCE OPERON REPRESSOR ARSR-RELATED"/>
    <property type="match status" value="1"/>
</dbReference>
<keyword evidence="1" id="KW-0805">Transcription regulation</keyword>
<dbReference type="InterPro" id="IPR001845">
    <property type="entry name" value="HTH_ArsR_DNA-bd_dom"/>
</dbReference>
<keyword evidence="3" id="KW-0804">Transcription</keyword>
<evidence type="ECO:0000256" key="3">
    <source>
        <dbReference type="ARBA" id="ARBA00023163"/>
    </source>
</evidence>
<dbReference type="CDD" id="cd00090">
    <property type="entry name" value="HTH_ARSR"/>
    <property type="match status" value="1"/>
</dbReference>
<evidence type="ECO:0000313" key="6">
    <source>
        <dbReference type="EMBL" id="MFC7328118.1"/>
    </source>
</evidence>
<dbReference type="InterPro" id="IPR011991">
    <property type="entry name" value="ArsR-like_HTH"/>
</dbReference>
<proteinExistence type="predicted"/>
<feature type="domain" description="HTH crp-type" evidence="5">
    <location>
        <begin position="271"/>
        <end position="320"/>
    </location>
</feature>
<feature type="domain" description="HTH arsR-type" evidence="4">
    <location>
        <begin position="258"/>
        <end position="334"/>
    </location>
</feature>
<comment type="caution">
    <text evidence="6">The sequence shown here is derived from an EMBL/GenBank/DDBJ whole genome shotgun (WGS) entry which is preliminary data.</text>
</comment>
<evidence type="ECO:0000256" key="2">
    <source>
        <dbReference type="ARBA" id="ARBA00023125"/>
    </source>
</evidence>
<dbReference type="Pfam" id="PF12840">
    <property type="entry name" value="HTH_20"/>
    <property type="match status" value="1"/>
</dbReference>
<dbReference type="EMBL" id="JBHTBH010000004">
    <property type="protein sequence ID" value="MFC7328118.1"/>
    <property type="molecule type" value="Genomic_DNA"/>
</dbReference>
<dbReference type="InterPro" id="IPR012318">
    <property type="entry name" value="HTH_CRP"/>
</dbReference>
<dbReference type="InterPro" id="IPR036388">
    <property type="entry name" value="WH-like_DNA-bd_sf"/>
</dbReference>
<keyword evidence="2" id="KW-0238">DNA-binding</keyword>
<dbReference type="RefSeq" id="WP_379870769.1">
    <property type="nucleotide sequence ID" value="NZ_JBHTBH010000004.1"/>
</dbReference>
<evidence type="ECO:0000256" key="1">
    <source>
        <dbReference type="ARBA" id="ARBA00023015"/>
    </source>
</evidence>